<proteinExistence type="predicted"/>
<accession>A0A6A5H1L6</accession>
<sequence length="81" mass="8654">MSASSVVCVDAPQFIKKSSSVFQSVLELQLIDGERAREPGENVSRVSEDVRMDPLEVDGANPSPPSSMYPATSRSNSPDGL</sequence>
<evidence type="ECO:0000313" key="2">
    <source>
        <dbReference type="EMBL" id="KAF1760664.1"/>
    </source>
</evidence>
<protein>
    <submittedName>
        <fullName evidence="2">Uncharacterized protein</fullName>
    </submittedName>
</protein>
<gene>
    <name evidence="2" type="ORF">GCK72_008913</name>
</gene>
<comment type="caution">
    <text evidence="2">The sequence shown here is derived from an EMBL/GenBank/DDBJ whole genome shotgun (WGS) entry which is preliminary data.</text>
</comment>
<dbReference type="Proteomes" id="UP000483820">
    <property type="component" value="Chromosome III"/>
</dbReference>
<evidence type="ECO:0000313" key="3">
    <source>
        <dbReference type="Proteomes" id="UP000483820"/>
    </source>
</evidence>
<evidence type="ECO:0000256" key="1">
    <source>
        <dbReference type="SAM" id="MobiDB-lite"/>
    </source>
</evidence>
<dbReference type="CTD" id="78774793"/>
<dbReference type="AlphaFoldDB" id="A0A6A5H1L6"/>
<dbReference type="RefSeq" id="XP_053586693.1">
    <property type="nucleotide sequence ID" value="XM_053727116.1"/>
</dbReference>
<feature type="region of interest" description="Disordered" evidence="1">
    <location>
        <begin position="34"/>
        <end position="81"/>
    </location>
</feature>
<dbReference type="KEGG" id="crq:GCK72_008913"/>
<name>A0A6A5H1L6_CAERE</name>
<feature type="compositionally biased region" description="Basic and acidic residues" evidence="1">
    <location>
        <begin position="34"/>
        <end position="54"/>
    </location>
</feature>
<dbReference type="GeneID" id="78774793"/>
<reference evidence="2 3" key="1">
    <citation type="submission" date="2019-12" db="EMBL/GenBank/DDBJ databases">
        <title>Chromosome-level assembly of the Caenorhabditis remanei genome.</title>
        <authorList>
            <person name="Teterina A.A."/>
            <person name="Willis J.H."/>
            <person name="Phillips P.C."/>
        </authorList>
    </citation>
    <scope>NUCLEOTIDE SEQUENCE [LARGE SCALE GENOMIC DNA]</scope>
    <source>
        <strain evidence="2 3">PX506</strain>
        <tissue evidence="2">Whole organism</tissue>
    </source>
</reference>
<feature type="compositionally biased region" description="Polar residues" evidence="1">
    <location>
        <begin position="69"/>
        <end position="81"/>
    </location>
</feature>
<dbReference type="EMBL" id="WUAV01000003">
    <property type="protein sequence ID" value="KAF1760664.1"/>
    <property type="molecule type" value="Genomic_DNA"/>
</dbReference>
<organism evidence="2 3">
    <name type="scientific">Caenorhabditis remanei</name>
    <name type="common">Caenorhabditis vulgaris</name>
    <dbReference type="NCBI Taxonomy" id="31234"/>
    <lineage>
        <taxon>Eukaryota</taxon>
        <taxon>Metazoa</taxon>
        <taxon>Ecdysozoa</taxon>
        <taxon>Nematoda</taxon>
        <taxon>Chromadorea</taxon>
        <taxon>Rhabditida</taxon>
        <taxon>Rhabditina</taxon>
        <taxon>Rhabditomorpha</taxon>
        <taxon>Rhabditoidea</taxon>
        <taxon>Rhabditidae</taxon>
        <taxon>Peloderinae</taxon>
        <taxon>Caenorhabditis</taxon>
    </lineage>
</organism>